<dbReference type="PANTHER" id="PTHR47660:SF3">
    <property type="entry name" value="FINGER DOMAIN PROTEIN, PUTATIVE (AFU_ORTHOLOGUE AFUA_4G03310)-RELATED"/>
    <property type="match status" value="1"/>
</dbReference>
<keyword evidence="3" id="KW-0805">Transcription regulation</keyword>
<dbReference type="GO" id="GO:0003677">
    <property type="term" value="F:DNA binding"/>
    <property type="evidence" value="ECO:0007669"/>
    <property type="project" value="InterPro"/>
</dbReference>
<dbReference type="HOGENOM" id="CLU_008999_1_0_1"/>
<keyword evidence="2" id="KW-0862">Zinc</keyword>
<reference evidence="8 9" key="1">
    <citation type="submission" date="2013-03" db="EMBL/GenBank/DDBJ databases">
        <title>The Genome Sequence of Capronia coronata CBS 617.96.</title>
        <authorList>
            <consortium name="The Broad Institute Genomics Platform"/>
            <person name="Cuomo C."/>
            <person name="de Hoog S."/>
            <person name="Gorbushina A."/>
            <person name="Walker B."/>
            <person name="Young S.K."/>
            <person name="Zeng Q."/>
            <person name="Gargeya S."/>
            <person name="Fitzgerald M."/>
            <person name="Haas B."/>
            <person name="Abouelleil A."/>
            <person name="Allen A.W."/>
            <person name="Alvarado L."/>
            <person name="Arachchi H.M."/>
            <person name="Berlin A.M."/>
            <person name="Chapman S.B."/>
            <person name="Gainer-Dewar J."/>
            <person name="Goldberg J."/>
            <person name="Griggs A."/>
            <person name="Gujja S."/>
            <person name="Hansen M."/>
            <person name="Howarth C."/>
            <person name="Imamovic A."/>
            <person name="Ireland A."/>
            <person name="Larimer J."/>
            <person name="McCowan C."/>
            <person name="Murphy C."/>
            <person name="Pearson M."/>
            <person name="Poon T.W."/>
            <person name="Priest M."/>
            <person name="Roberts A."/>
            <person name="Saif S."/>
            <person name="Shea T."/>
            <person name="Sisk P."/>
            <person name="Sykes S."/>
            <person name="Wortman J."/>
            <person name="Nusbaum C."/>
            <person name="Birren B."/>
        </authorList>
    </citation>
    <scope>NUCLEOTIDE SEQUENCE [LARGE SCALE GENOMIC DNA]</scope>
    <source>
        <strain evidence="8 9">CBS 617.96</strain>
    </source>
</reference>
<feature type="domain" description="Xylanolytic transcriptional activator regulatory" evidence="7">
    <location>
        <begin position="323"/>
        <end position="524"/>
    </location>
</feature>
<feature type="region of interest" description="Disordered" evidence="6">
    <location>
        <begin position="1"/>
        <end position="58"/>
    </location>
</feature>
<dbReference type="RefSeq" id="XP_007720533.1">
    <property type="nucleotide sequence ID" value="XM_007722343.1"/>
</dbReference>
<dbReference type="eggNOG" id="KOG1721">
    <property type="taxonomic scope" value="Eukaryota"/>
</dbReference>
<comment type="caution">
    <text evidence="8">The sequence shown here is derived from an EMBL/GenBank/DDBJ whole genome shotgun (WGS) entry which is preliminary data.</text>
</comment>
<evidence type="ECO:0000259" key="7">
    <source>
        <dbReference type="Pfam" id="PF04082"/>
    </source>
</evidence>
<dbReference type="EMBL" id="AMWN01000001">
    <property type="protein sequence ID" value="EXJ96304.1"/>
    <property type="molecule type" value="Genomic_DNA"/>
</dbReference>
<feature type="compositionally biased region" description="Polar residues" evidence="6">
    <location>
        <begin position="11"/>
        <end position="22"/>
    </location>
</feature>
<evidence type="ECO:0000256" key="6">
    <source>
        <dbReference type="SAM" id="MobiDB-lite"/>
    </source>
</evidence>
<evidence type="ECO:0000256" key="2">
    <source>
        <dbReference type="ARBA" id="ARBA00022833"/>
    </source>
</evidence>
<proteinExistence type="predicted"/>
<organism evidence="8 9">
    <name type="scientific">Capronia coronata CBS 617.96</name>
    <dbReference type="NCBI Taxonomy" id="1182541"/>
    <lineage>
        <taxon>Eukaryota</taxon>
        <taxon>Fungi</taxon>
        <taxon>Dikarya</taxon>
        <taxon>Ascomycota</taxon>
        <taxon>Pezizomycotina</taxon>
        <taxon>Eurotiomycetes</taxon>
        <taxon>Chaetothyriomycetidae</taxon>
        <taxon>Chaetothyriales</taxon>
        <taxon>Herpotrichiellaceae</taxon>
        <taxon>Capronia</taxon>
    </lineage>
</organism>
<dbReference type="GeneID" id="19156332"/>
<sequence>MPADEHHHPMVQQQNIRRSSTFPHADHDLSTIGRGEPLSELGSNVETHGSDAAEDGDTVTIVVDEPSNQTTGSMSSSQAPLWQKIHHPGPLLSHPTEDVSRGQPSLPGWDPSAVRSSAVHSPNGLSLPSQVSGVDKYNANFMLDTDFGTYGYLTPGVLDLLDFATPQPPSSYTPHPQDRQVERSCDKPEVLFSGHQVQRMRQLWYDRRPASGMQMVRSMWHVVVQYEADNIFSRAKTSQQSCPESLSQSDLNSQWHLDDESRGRMTDFCNELDKNFYHEDLAKLTPQSAPRASSSEAGSGSTLPWSSADGFPTKEILNASLELFFHCSHLPFLHKATFDATSVPEPLLLAVCLLGLSSLHPERSKSFVLRYYNRLMHFCRNDLTTKTVDRCKPWELLVAIATTLLVVYLALGHLEELDESQAHGLTIQMLHVAERHGLFAASCSDDLILQLQATPDEQEVSWKAWCRAESIKRMISCLLWMDLAYARIMGGPGMVDIDKVDLHLPCEAALFDAPSSNRFLLLQAGQHGAQLMMPRMRVHMFHANPPATLTHMSMETLLVALYLQTVAIRHKWHTPDHRARICSHEETLFADGKANGIIASLLLLPSRYAKLFRQRHRVTAFAWNNVCIALTTDLSLLETAAGREGIDTAQVAMHAVTRWSETPRARRAVLHAAQIFDILSSSRFSEWNIARPDLLLFQSALLLSMYLFVFKHETDHHDSPAFELLQDVDWTVVGAEGIGSPTQTAPGSPGTTCSSPSGSGYAARNFIRQGGPISFSGEALSPGGVTARKILLNYVHLLDDIGKYSGSIYSQLLRTMSDCVIE</sequence>
<dbReference type="OrthoDB" id="10018191at2759"/>
<keyword evidence="1" id="KW-0479">Metal-binding</keyword>
<evidence type="ECO:0000256" key="5">
    <source>
        <dbReference type="ARBA" id="ARBA00023242"/>
    </source>
</evidence>
<keyword evidence="4" id="KW-0804">Transcription</keyword>
<name>W9ZP88_9EURO</name>
<dbReference type="Proteomes" id="UP000019484">
    <property type="component" value="Unassembled WGS sequence"/>
</dbReference>
<dbReference type="PANTHER" id="PTHR47660">
    <property type="entry name" value="TRANSCRIPTION FACTOR WITH C2H2 AND ZN(2)-CYS(6) DNA BINDING DOMAIN (EUROFUNG)-RELATED-RELATED"/>
    <property type="match status" value="1"/>
</dbReference>
<dbReference type="InterPro" id="IPR007219">
    <property type="entry name" value="XnlR_reg_dom"/>
</dbReference>
<dbReference type="Pfam" id="PF04082">
    <property type="entry name" value="Fungal_trans"/>
    <property type="match status" value="1"/>
</dbReference>
<accession>W9ZP88</accession>
<dbReference type="STRING" id="1182541.W9ZP88"/>
<dbReference type="AlphaFoldDB" id="W9ZP88"/>
<evidence type="ECO:0000256" key="4">
    <source>
        <dbReference type="ARBA" id="ARBA00023163"/>
    </source>
</evidence>
<evidence type="ECO:0000256" key="3">
    <source>
        <dbReference type="ARBA" id="ARBA00023015"/>
    </source>
</evidence>
<protein>
    <recommendedName>
        <fullName evidence="7">Xylanolytic transcriptional activator regulatory domain-containing protein</fullName>
    </recommendedName>
</protein>
<evidence type="ECO:0000313" key="8">
    <source>
        <dbReference type="EMBL" id="EXJ96304.1"/>
    </source>
</evidence>
<gene>
    <name evidence="8" type="ORF">A1O1_01430</name>
</gene>
<dbReference type="GO" id="GO:0008270">
    <property type="term" value="F:zinc ion binding"/>
    <property type="evidence" value="ECO:0007669"/>
    <property type="project" value="InterPro"/>
</dbReference>
<evidence type="ECO:0000313" key="9">
    <source>
        <dbReference type="Proteomes" id="UP000019484"/>
    </source>
</evidence>
<dbReference type="GO" id="GO:0006351">
    <property type="term" value="P:DNA-templated transcription"/>
    <property type="evidence" value="ECO:0007669"/>
    <property type="project" value="InterPro"/>
</dbReference>
<evidence type="ECO:0000256" key="1">
    <source>
        <dbReference type="ARBA" id="ARBA00022723"/>
    </source>
</evidence>
<keyword evidence="9" id="KW-1185">Reference proteome</keyword>
<feature type="region of interest" description="Disordered" evidence="6">
    <location>
        <begin position="91"/>
        <end position="122"/>
    </location>
</feature>
<keyword evidence="5" id="KW-0539">Nucleus</keyword>